<feature type="region of interest" description="Disordered" evidence="1">
    <location>
        <begin position="119"/>
        <end position="184"/>
    </location>
</feature>
<feature type="region of interest" description="Disordered" evidence="1">
    <location>
        <begin position="72"/>
        <end position="91"/>
    </location>
</feature>
<keyword evidence="4" id="KW-1185">Reference proteome</keyword>
<dbReference type="InterPro" id="IPR039131">
    <property type="entry name" value="NDUFAF1"/>
</dbReference>
<dbReference type="GO" id="GO:0051082">
    <property type="term" value="F:unfolded protein binding"/>
    <property type="evidence" value="ECO:0007669"/>
    <property type="project" value="TreeGrafter"/>
</dbReference>
<dbReference type="OrthoDB" id="42561at2759"/>
<dbReference type="GO" id="GO:0010257">
    <property type="term" value="P:NADH dehydrogenase complex assembly"/>
    <property type="evidence" value="ECO:0007669"/>
    <property type="project" value="TreeGrafter"/>
</dbReference>
<dbReference type="EMBL" id="DS985215">
    <property type="protein sequence ID" value="EEY15881.1"/>
    <property type="molecule type" value="Genomic_DNA"/>
</dbReference>
<dbReference type="GeneID" id="9535592"/>
<dbReference type="RefSeq" id="XP_003007802.1">
    <property type="nucleotide sequence ID" value="XM_003007756.1"/>
</dbReference>
<gene>
    <name evidence="3" type="ORF">VDBG_01990</name>
</gene>
<reference evidence="4" key="1">
    <citation type="journal article" date="2011" name="PLoS Pathog.">
        <title>Comparative genomics yields insights into niche adaptation of plant vascular wilt pathogens.</title>
        <authorList>
            <person name="Klosterman S.J."/>
            <person name="Subbarao K.V."/>
            <person name="Kang S."/>
            <person name="Veronese P."/>
            <person name="Gold S.E."/>
            <person name="Thomma B.P.H.J."/>
            <person name="Chen Z."/>
            <person name="Henrissat B."/>
            <person name="Lee Y.-H."/>
            <person name="Park J."/>
            <person name="Garcia-Pedrajas M.D."/>
            <person name="Barbara D.J."/>
            <person name="Anchieta A."/>
            <person name="de Jonge R."/>
            <person name="Santhanam P."/>
            <person name="Maruthachalam K."/>
            <person name="Atallah Z."/>
            <person name="Amyotte S.G."/>
            <person name="Paz Z."/>
            <person name="Inderbitzin P."/>
            <person name="Hayes R.J."/>
            <person name="Heiman D.I."/>
            <person name="Young S."/>
            <person name="Zeng Q."/>
            <person name="Engels R."/>
            <person name="Galagan J."/>
            <person name="Cuomo C.A."/>
            <person name="Dobinson K.F."/>
            <person name="Ma L.-J."/>
        </authorList>
    </citation>
    <scope>NUCLEOTIDE SEQUENCE [LARGE SCALE GENOMIC DNA]</scope>
    <source>
        <strain evidence="4">VaMs.102 / ATCC MYA-4576 / FGSC 10136</strain>
    </source>
</reference>
<feature type="compositionally biased region" description="Low complexity" evidence="1">
    <location>
        <begin position="129"/>
        <end position="146"/>
    </location>
</feature>
<accession>C9SBZ7</accession>
<dbReference type="STRING" id="526221.C9SBZ7"/>
<evidence type="ECO:0000313" key="3">
    <source>
        <dbReference type="EMBL" id="EEY15881.1"/>
    </source>
</evidence>
<dbReference type="eggNOG" id="KOG2435">
    <property type="taxonomic scope" value="Eukaryota"/>
</dbReference>
<dbReference type="GO" id="GO:0006120">
    <property type="term" value="P:mitochondrial electron transport, NADH to ubiquinone"/>
    <property type="evidence" value="ECO:0007669"/>
    <property type="project" value="TreeGrafter"/>
</dbReference>
<evidence type="ECO:0000259" key="2">
    <source>
        <dbReference type="Pfam" id="PF08547"/>
    </source>
</evidence>
<protein>
    <submittedName>
        <fullName evidence="3">Complex I intermediate-associated protein</fullName>
    </submittedName>
</protein>
<sequence>MRATSALSKGFMGRSVDEFKRLASIAFTAEAVKGPFAPLLLQSFPDAHSIANCKTMSDEEIGGFSECALDWAPSSSDTEPRHPSSAARPTGYARFHGTISTELPKDKPEIQRTGFAACARSTGRRRHSAAASGTSTCTRTSRCASGPTAQLLCQPADGERRADGSTPAPPVRKRPGEWETVFVK</sequence>
<dbReference type="HOGENOM" id="CLU_1469300_0_0_1"/>
<dbReference type="PANTHER" id="PTHR13194">
    <property type="entry name" value="COMPLEX I INTERMEDIATE-ASSOCIATED PROTEIN 30"/>
    <property type="match status" value="1"/>
</dbReference>
<dbReference type="GO" id="GO:0005739">
    <property type="term" value="C:mitochondrion"/>
    <property type="evidence" value="ECO:0007669"/>
    <property type="project" value="TreeGrafter"/>
</dbReference>
<evidence type="ECO:0000313" key="4">
    <source>
        <dbReference type="Proteomes" id="UP000008698"/>
    </source>
</evidence>
<dbReference type="Proteomes" id="UP000008698">
    <property type="component" value="Unassembled WGS sequence"/>
</dbReference>
<feature type="domain" description="NADH:ubiquinone oxidoreductase intermediate-associated protein 30" evidence="2">
    <location>
        <begin position="44"/>
        <end position="124"/>
    </location>
</feature>
<dbReference type="KEGG" id="val:VDBG_01990"/>
<dbReference type="AlphaFoldDB" id="C9SBZ7"/>
<proteinExistence type="predicted"/>
<organism evidence="4">
    <name type="scientific">Verticillium alfalfae (strain VaMs.102 / ATCC MYA-4576 / FGSC 10136)</name>
    <name type="common">Verticillium wilt of alfalfa</name>
    <name type="synonym">Verticillium albo-atrum</name>
    <dbReference type="NCBI Taxonomy" id="526221"/>
    <lineage>
        <taxon>Eukaryota</taxon>
        <taxon>Fungi</taxon>
        <taxon>Dikarya</taxon>
        <taxon>Ascomycota</taxon>
        <taxon>Pezizomycotina</taxon>
        <taxon>Sordariomycetes</taxon>
        <taxon>Hypocreomycetidae</taxon>
        <taxon>Glomerellales</taxon>
        <taxon>Plectosphaerellaceae</taxon>
        <taxon>Verticillium</taxon>
    </lineage>
</organism>
<dbReference type="PANTHER" id="PTHR13194:SF18">
    <property type="entry name" value="COMPLEX I INTERMEDIATE-ASSOCIATED PROTEIN 30, MITOCHONDRIAL"/>
    <property type="match status" value="1"/>
</dbReference>
<dbReference type="Pfam" id="PF08547">
    <property type="entry name" value="CIA30"/>
    <property type="match status" value="1"/>
</dbReference>
<dbReference type="InterPro" id="IPR013857">
    <property type="entry name" value="NADH-UbQ_OxRdtase-assoc_prot30"/>
</dbReference>
<evidence type="ECO:0000256" key="1">
    <source>
        <dbReference type="SAM" id="MobiDB-lite"/>
    </source>
</evidence>
<name>C9SBZ7_VERA1</name>